<sequence>MHSSTVEDFSMIQVRRWAIHITTRISWYLSTDLSTIRNMSSLKDETERLWTPINAGHTPMDKYREHVNEIYSQRLKNTRDVHTWSVQHPQDFWKDLYSWLVFKPDLPENVTRAYDPSIPMSRNPKWFEGLELNYAENALFANPDDDAVALVGLQEDSDLASDDHEIVTWREFREKVRLTASALRSCGIKKGDRVAALVATSVWAMVLYHASASIGAIFTSISPDLGLEGCVSRLAQTTPKILFADSHTVYKGKKLSTSSKVEQIIQRLAPKPQTYIVPIQNKDVQRETIDRFLEKANPSDKLTFTRVPFNYPLMICYSSGTTGAPKCIVHQHGLLLQLKKIAVVHNSTTPKDVILQYSSTSWVVFYVMCGYFASGATTIVYNGSPMYPDTTQLLRIINKYRVTYFGTSPRYLLELEMAKVKPREQFDLSSLRIVYTTGATLSAEQYRWFYRNFPSHVHLCNTAGGTDTATSLIAADPCGPINAGEMQICALGMDVDIADPQTGDSIMDTGEAGEMIVRKPFPSMPCFFWGDEDGSKYRSSYFERFENIDVWAQHDWLQYNPRTGGLVMHGRSDGVLNPSGIRFGSGEIYSIVEAPPFTSTISNTLCVGRRRPQDKDEDVFLFIVMAPGHKLTSELSNSIRQAIRTGLSPRHVPRFIIEVPENGIPTTINGKKVESAVKQTISGKDVKPSNTVSNPDSIGYYKRFRELEREPRPAKL</sequence>
<reference evidence="2 3" key="1">
    <citation type="journal article" date="2023" name="G3 (Bethesda)">
        <title>A chromosome-level genome assembly of Zasmidium syzygii isolated from banana leaves.</title>
        <authorList>
            <person name="van Westerhoven A.C."/>
            <person name="Mehrabi R."/>
            <person name="Talebi R."/>
            <person name="Steentjes M.B.F."/>
            <person name="Corcolon B."/>
            <person name="Chong P.A."/>
            <person name="Kema G.H.J."/>
            <person name="Seidl M.F."/>
        </authorList>
    </citation>
    <scope>NUCLEOTIDE SEQUENCE [LARGE SCALE GENOMIC DNA]</scope>
    <source>
        <strain evidence="2 3">P124</strain>
    </source>
</reference>
<dbReference type="Gene3D" id="3.30.300.30">
    <property type="match status" value="1"/>
</dbReference>
<accession>A0ABR0F244</accession>
<evidence type="ECO:0000259" key="1">
    <source>
        <dbReference type="Pfam" id="PF00501"/>
    </source>
</evidence>
<keyword evidence="3" id="KW-1185">Reference proteome</keyword>
<name>A0ABR0F244_ZASCE</name>
<evidence type="ECO:0000313" key="2">
    <source>
        <dbReference type="EMBL" id="KAK4507360.1"/>
    </source>
</evidence>
<dbReference type="Pfam" id="PF00501">
    <property type="entry name" value="AMP-binding"/>
    <property type="match status" value="1"/>
</dbReference>
<organism evidence="2 3">
    <name type="scientific">Zasmidium cellare</name>
    <name type="common">Wine cellar mold</name>
    <name type="synonym">Racodium cellare</name>
    <dbReference type="NCBI Taxonomy" id="395010"/>
    <lineage>
        <taxon>Eukaryota</taxon>
        <taxon>Fungi</taxon>
        <taxon>Dikarya</taxon>
        <taxon>Ascomycota</taxon>
        <taxon>Pezizomycotina</taxon>
        <taxon>Dothideomycetes</taxon>
        <taxon>Dothideomycetidae</taxon>
        <taxon>Mycosphaerellales</taxon>
        <taxon>Mycosphaerellaceae</taxon>
        <taxon>Zasmidium</taxon>
    </lineage>
</organism>
<gene>
    <name evidence="2" type="ORF">PRZ48_001095</name>
</gene>
<dbReference type="PANTHER" id="PTHR42921">
    <property type="entry name" value="ACETOACETYL-COA SYNTHETASE"/>
    <property type="match status" value="1"/>
</dbReference>
<dbReference type="SUPFAM" id="SSF56801">
    <property type="entry name" value="Acetyl-CoA synthetase-like"/>
    <property type="match status" value="1"/>
</dbReference>
<proteinExistence type="predicted"/>
<feature type="domain" description="AMP-dependent synthetase/ligase" evidence="1">
    <location>
        <begin position="146"/>
        <end position="520"/>
    </location>
</feature>
<dbReference type="InterPro" id="IPR005914">
    <property type="entry name" value="Acac_CoA_synth"/>
</dbReference>
<comment type="caution">
    <text evidence="2">The sequence shown here is derived from an EMBL/GenBank/DDBJ whole genome shotgun (WGS) entry which is preliminary data.</text>
</comment>
<dbReference type="PANTHER" id="PTHR42921:SF4">
    <property type="entry name" value="ACETOACETYL-COA SYNTHASE (AFU_ORTHOLOGUE AFUA_8G04770)"/>
    <property type="match status" value="1"/>
</dbReference>
<dbReference type="InterPro" id="IPR045851">
    <property type="entry name" value="AMP-bd_C_sf"/>
</dbReference>
<evidence type="ECO:0000313" key="3">
    <source>
        <dbReference type="Proteomes" id="UP001305779"/>
    </source>
</evidence>
<dbReference type="PROSITE" id="PS00455">
    <property type="entry name" value="AMP_BINDING"/>
    <property type="match status" value="1"/>
</dbReference>
<protein>
    <recommendedName>
        <fullName evidence="1">AMP-dependent synthetase/ligase domain-containing protein</fullName>
    </recommendedName>
</protein>
<dbReference type="InterPro" id="IPR020845">
    <property type="entry name" value="AMP-binding_CS"/>
</dbReference>
<dbReference type="Gene3D" id="3.40.50.12780">
    <property type="entry name" value="N-terminal domain of ligase-like"/>
    <property type="match status" value="1"/>
</dbReference>
<dbReference type="Proteomes" id="UP001305779">
    <property type="component" value="Unassembled WGS sequence"/>
</dbReference>
<dbReference type="InterPro" id="IPR042099">
    <property type="entry name" value="ANL_N_sf"/>
</dbReference>
<dbReference type="EMBL" id="JAXOVC010000001">
    <property type="protein sequence ID" value="KAK4507360.1"/>
    <property type="molecule type" value="Genomic_DNA"/>
</dbReference>
<dbReference type="InterPro" id="IPR000873">
    <property type="entry name" value="AMP-dep_synth/lig_dom"/>
</dbReference>
<dbReference type="NCBIfam" id="TIGR01217">
    <property type="entry name" value="ac_ac_CoA_syn"/>
    <property type="match status" value="1"/>
</dbReference>